<dbReference type="InterPro" id="IPR044925">
    <property type="entry name" value="His-Me_finger_sf"/>
</dbReference>
<sequence>MRYKEKHLNFIKQYLDKKTYKEITELFNKEFGTNKNLHDIKNAVYRNSEKIGYKVGKAGFQPNHKLTALPIGAKRVDDWGYIKIKISHSKNRNKRWQLYHHYIWEKANGKIPHNHVVIFMNDDNRDFKLENLRCVDRRVWLKLKQNDMAYDDPALLETAININALALKHNELIREGV</sequence>
<name>A0AA50ACH3_9VIRU</name>
<evidence type="ECO:0000259" key="1">
    <source>
        <dbReference type="Pfam" id="PF13392"/>
    </source>
</evidence>
<keyword evidence="2" id="KW-0255">Endonuclease</keyword>
<proteinExistence type="predicted"/>
<evidence type="ECO:0000313" key="2">
    <source>
        <dbReference type="EMBL" id="WLJ25851.1"/>
    </source>
</evidence>
<dbReference type="EMBL" id="OQ890318">
    <property type="protein sequence ID" value="WLJ25851.1"/>
    <property type="molecule type" value="Genomic_DNA"/>
</dbReference>
<dbReference type="InterPro" id="IPR003615">
    <property type="entry name" value="HNH_nuc"/>
</dbReference>
<protein>
    <submittedName>
        <fullName evidence="2">HNH endonuclease</fullName>
    </submittedName>
</protein>
<feature type="domain" description="HNH nuclease" evidence="1">
    <location>
        <begin position="99"/>
        <end position="138"/>
    </location>
</feature>
<dbReference type="SUPFAM" id="SSF54060">
    <property type="entry name" value="His-Me finger endonucleases"/>
    <property type="match status" value="1"/>
</dbReference>
<dbReference type="Gene3D" id="3.90.75.20">
    <property type="match status" value="1"/>
</dbReference>
<keyword evidence="2" id="KW-0378">Hydrolase</keyword>
<dbReference type="Pfam" id="PF13392">
    <property type="entry name" value="HNH_3"/>
    <property type="match status" value="1"/>
</dbReference>
<keyword evidence="2" id="KW-0540">Nuclease</keyword>
<organism evidence="2">
    <name type="scientific">Staphylococcus phage HS12</name>
    <dbReference type="NCBI Taxonomy" id="3056402"/>
    <lineage>
        <taxon>Viruses</taxon>
    </lineage>
</organism>
<accession>A0AA50ACH3</accession>
<reference evidence="2" key="1">
    <citation type="submission" date="2023-04" db="EMBL/GenBank/DDBJ databases">
        <title>The human skin virome in hidradenitis suppurativa patients.</title>
        <authorList>
            <person name="Jansen D."/>
        </authorList>
    </citation>
    <scope>NUCLEOTIDE SEQUENCE</scope>
    <source>
        <strain evidence="2">VC3_JansenPhageI</strain>
    </source>
</reference>
<dbReference type="GO" id="GO:0004519">
    <property type="term" value="F:endonuclease activity"/>
    <property type="evidence" value="ECO:0007669"/>
    <property type="project" value="UniProtKB-KW"/>
</dbReference>